<evidence type="ECO:0000259" key="4">
    <source>
        <dbReference type="PROSITE" id="PS50949"/>
    </source>
</evidence>
<evidence type="ECO:0000256" key="2">
    <source>
        <dbReference type="ARBA" id="ARBA00023125"/>
    </source>
</evidence>
<evidence type="ECO:0000256" key="3">
    <source>
        <dbReference type="ARBA" id="ARBA00023163"/>
    </source>
</evidence>
<organism evidence="5 6">
    <name type="scientific">Actinocrinis puniceicyclus</name>
    <dbReference type="NCBI Taxonomy" id="977794"/>
    <lineage>
        <taxon>Bacteria</taxon>
        <taxon>Bacillati</taxon>
        <taxon>Actinomycetota</taxon>
        <taxon>Actinomycetes</taxon>
        <taxon>Catenulisporales</taxon>
        <taxon>Actinospicaceae</taxon>
        <taxon>Actinocrinis</taxon>
    </lineage>
</organism>
<dbReference type="InterPro" id="IPR036390">
    <property type="entry name" value="WH_DNA-bd_sf"/>
</dbReference>
<dbReference type="PRINTS" id="PR00035">
    <property type="entry name" value="HTHGNTR"/>
</dbReference>
<dbReference type="AlphaFoldDB" id="A0A8J7WXR2"/>
<keyword evidence="2" id="KW-0238">DNA-binding</keyword>
<dbReference type="EMBL" id="JAGSXH010000272">
    <property type="protein sequence ID" value="MBS2967039.1"/>
    <property type="molecule type" value="Genomic_DNA"/>
</dbReference>
<evidence type="ECO:0000256" key="1">
    <source>
        <dbReference type="ARBA" id="ARBA00023015"/>
    </source>
</evidence>
<dbReference type="InterPro" id="IPR036388">
    <property type="entry name" value="WH-like_DNA-bd_sf"/>
</dbReference>
<evidence type="ECO:0000313" key="5">
    <source>
        <dbReference type="EMBL" id="MBS2967039.1"/>
    </source>
</evidence>
<feature type="non-terminal residue" evidence="5">
    <location>
        <position position="186"/>
    </location>
</feature>
<dbReference type="CDD" id="cd07377">
    <property type="entry name" value="WHTH_GntR"/>
    <property type="match status" value="1"/>
</dbReference>
<accession>A0A8J7WXR2</accession>
<name>A0A8J7WXR2_9ACTN</name>
<dbReference type="GO" id="GO:0003677">
    <property type="term" value="F:DNA binding"/>
    <property type="evidence" value="ECO:0007669"/>
    <property type="project" value="UniProtKB-KW"/>
</dbReference>
<dbReference type="Pfam" id="PF00392">
    <property type="entry name" value="GntR"/>
    <property type="match status" value="1"/>
</dbReference>
<dbReference type="GO" id="GO:0003700">
    <property type="term" value="F:DNA-binding transcription factor activity"/>
    <property type="evidence" value="ECO:0007669"/>
    <property type="project" value="InterPro"/>
</dbReference>
<dbReference type="Proteomes" id="UP000677913">
    <property type="component" value="Unassembled WGS sequence"/>
</dbReference>
<gene>
    <name evidence="5" type="ORF">KGA66_28660</name>
</gene>
<keyword evidence="3" id="KW-0804">Transcription</keyword>
<keyword evidence="1" id="KW-0805">Transcription regulation</keyword>
<dbReference type="SMART" id="SM00345">
    <property type="entry name" value="HTH_GNTR"/>
    <property type="match status" value="1"/>
</dbReference>
<dbReference type="PANTHER" id="PTHR44846">
    <property type="entry name" value="MANNOSYL-D-GLYCERATE TRANSPORT/METABOLISM SYSTEM REPRESSOR MNGR-RELATED"/>
    <property type="match status" value="1"/>
</dbReference>
<sequence length="186" mass="20419">MTTPPGDSTQADGPLWRTIADLTRSEILSGHYPPGAPLPGETALAERYHTSRPTVRRAIAELQGEGLVSASQGRGTYVRARPDRRAVVIGGSKHVDLLGEPFAALKAGWRPETHPGYAFWHTDAIVTQAMREHAEALRIPTGEMILLRFQYWRHHENQHVISVTSATPAHLIGNPKPGPAQGYTFH</sequence>
<proteinExistence type="predicted"/>
<dbReference type="SUPFAM" id="SSF46785">
    <property type="entry name" value="Winged helix' DNA-binding domain"/>
    <property type="match status" value="1"/>
</dbReference>
<dbReference type="PROSITE" id="PS50949">
    <property type="entry name" value="HTH_GNTR"/>
    <property type="match status" value="1"/>
</dbReference>
<dbReference type="GO" id="GO:0045892">
    <property type="term" value="P:negative regulation of DNA-templated transcription"/>
    <property type="evidence" value="ECO:0007669"/>
    <property type="project" value="TreeGrafter"/>
</dbReference>
<dbReference type="Gene3D" id="1.10.10.10">
    <property type="entry name" value="Winged helix-like DNA-binding domain superfamily/Winged helix DNA-binding domain"/>
    <property type="match status" value="1"/>
</dbReference>
<keyword evidence="6" id="KW-1185">Reference proteome</keyword>
<dbReference type="InterPro" id="IPR000524">
    <property type="entry name" value="Tscrpt_reg_HTH_GntR"/>
</dbReference>
<feature type="domain" description="HTH gntR-type" evidence="4">
    <location>
        <begin position="13"/>
        <end position="81"/>
    </location>
</feature>
<comment type="caution">
    <text evidence="5">The sequence shown here is derived from an EMBL/GenBank/DDBJ whole genome shotgun (WGS) entry which is preliminary data.</text>
</comment>
<reference evidence="5" key="1">
    <citation type="submission" date="2021-04" db="EMBL/GenBank/DDBJ databases">
        <title>Genome based classification of Actinospica acidithermotolerans sp. nov., an actinobacterium isolated from an Indonesian hot spring.</title>
        <authorList>
            <person name="Kusuma A.B."/>
            <person name="Putra K.E."/>
            <person name="Nafisah S."/>
            <person name="Loh J."/>
            <person name="Nouioui I."/>
            <person name="Goodfellow M."/>
        </authorList>
    </citation>
    <scope>NUCLEOTIDE SEQUENCE</scope>
    <source>
        <strain evidence="5">DSM 45618</strain>
    </source>
</reference>
<dbReference type="RefSeq" id="WP_211472682.1">
    <property type="nucleotide sequence ID" value="NZ_JAGSXH010000272.1"/>
</dbReference>
<evidence type="ECO:0000313" key="6">
    <source>
        <dbReference type="Proteomes" id="UP000677913"/>
    </source>
</evidence>
<dbReference type="InterPro" id="IPR050679">
    <property type="entry name" value="Bact_HTH_transcr_reg"/>
</dbReference>
<dbReference type="PANTHER" id="PTHR44846:SF17">
    <property type="entry name" value="GNTR-FAMILY TRANSCRIPTIONAL REGULATOR"/>
    <property type="match status" value="1"/>
</dbReference>
<protein>
    <submittedName>
        <fullName evidence="5">GntR family transcriptional regulator</fullName>
    </submittedName>
</protein>